<evidence type="ECO:0000313" key="3">
    <source>
        <dbReference type="Proteomes" id="UP000184211"/>
    </source>
</evidence>
<feature type="domain" description="NADP-dependent oxidoreductase" evidence="1">
    <location>
        <begin position="7"/>
        <end position="312"/>
    </location>
</feature>
<evidence type="ECO:0000259" key="1">
    <source>
        <dbReference type="Pfam" id="PF00248"/>
    </source>
</evidence>
<keyword evidence="3" id="KW-1185">Reference proteome</keyword>
<evidence type="ECO:0000313" key="2">
    <source>
        <dbReference type="EMBL" id="SHH14734.1"/>
    </source>
</evidence>
<dbReference type="InterPro" id="IPR036812">
    <property type="entry name" value="NAD(P)_OxRdtase_dom_sf"/>
</dbReference>
<dbReference type="Gene3D" id="3.20.20.100">
    <property type="entry name" value="NADP-dependent oxidoreductase domain"/>
    <property type="match status" value="1"/>
</dbReference>
<organism evidence="2 3">
    <name type="scientific">Cognatishimia maritima</name>
    <dbReference type="NCBI Taxonomy" id="870908"/>
    <lineage>
        <taxon>Bacteria</taxon>
        <taxon>Pseudomonadati</taxon>
        <taxon>Pseudomonadota</taxon>
        <taxon>Alphaproteobacteria</taxon>
        <taxon>Rhodobacterales</taxon>
        <taxon>Paracoccaceae</taxon>
        <taxon>Cognatishimia</taxon>
    </lineage>
</organism>
<gene>
    <name evidence="2" type="ORF">SAMN04488044_2035</name>
</gene>
<proteinExistence type="predicted"/>
<name>A0A1M5QL01_9RHOB</name>
<dbReference type="Pfam" id="PF00248">
    <property type="entry name" value="Aldo_ket_red"/>
    <property type="match status" value="1"/>
</dbReference>
<dbReference type="SUPFAM" id="SSF51430">
    <property type="entry name" value="NAD(P)-linked oxidoreductase"/>
    <property type="match status" value="1"/>
</dbReference>
<dbReference type="InterPro" id="IPR023210">
    <property type="entry name" value="NADP_OxRdtase_dom"/>
</dbReference>
<dbReference type="GO" id="GO:0016491">
    <property type="term" value="F:oxidoreductase activity"/>
    <property type="evidence" value="ECO:0007669"/>
    <property type="project" value="InterPro"/>
</dbReference>
<accession>A0A1M5QL01</accession>
<dbReference type="PANTHER" id="PTHR42686">
    <property type="entry name" value="GH17980P-RELATED"/>
    <property type="match status" value="1"/>
</dbReference>
<sequence>MLNAAHRLSFGTSGLGGLYKPLAPGEAEAVLTAAWDSGTRYFDTAPHYGNGAAEGLLGNFLRDREGWVLSTKVGRVLTPDPNPPAVINGFHSSWPFKQEFDFSYDGIMRSVEDSFQRLGLNRIDILYVHDIGEPAAGTDTPEHRAALLDSGQKALEQLKADGTVAAVGLGVNRVETCNDLIGQMHIDLILLAGRYTLLDGSAREGLLNKLAAHDIRLVIGGVFNSGILATGPVDGAHFNYAPASPEILERTSAIKAICDSHDVPLAAAALQYPDRHPLVASTLIGTSKAASWLRNVDQFNRAIPEALWADLASAGFIEPQP</sequence>
<protein>
    <submittedName>
        <fullName evidence="2">D-threo-aldose 1-dehydrogenase</fullName>
    </submittedName>
</protein>
<dbReference type="RefSeq" id="WP_072792926.1">
    <property type="nucleotide sequence ID" value="NZ_FQWM01000003.1"/>
</dbReference>
<dbReference type="GO" id="GO:0005829">
    <property type="term" value="C:cytosol"/>
    <property type="evidence" value="ECO:0007669"/>
    <property type="project" value="TreeGrafter"/>
</dbReference>
<dbReference type="InterPro" id="IPR020471">
    <property type="entry name" value="AKR"/>
</dbReference>
<dbReference type="AlphaFoldDB" id="A0A1M5QL01"/>
<reference evidence="3" key="1">
    <citation type="submission" date="2016-11" db="EMBL/GenBank/DDBJ databases">
        <authorList>
            <person name="Varghese N."/>
            <person name="Submissions S."/>
        </authorList>
    </citation>
    <scope>NUCLEOTIDE SEQUENCE [LARGE SCALE GENOMIC DNA]</scope>
    <source>
        <strain evidence="3">DSM 28223</strain>
    </source>
</reference>
<dbReference type="OrthoDB" id="9768851at2"/>
<dbReference type="Proteomes" id="UP000184211">
    <property type="component" value="Unassembled WGS sequence"/>
</dbReference>
<dbReference type="EMBL" id="FQWM01000003">
    <property type="protein sequence ID" value="SHH14734.1"/>
    <property type="molecule type" value="Genomic_DNA"/>
</dbReference>
<dbReference type="STRING" id="870908.SAMN04488044_2035"/>
<dbReference type="PANTHER" id="PTHR42686:SF1">
    <property type="entry name" value="GH17980P-RELATED"/>
    <property type="match status" value="1"/>
</dbReference>